<keyword evidence="2" id="KW-1185">Reference proteome</keyword>
<reference evidence="1" key="1">
    <citation type="submission" date="2019-11" db="EMBL/GenBank/DDBJ databases">
        <title>Nori genome reveals adaptations in red seaweeds to the harsh intertidal environment.</title>
        <authorList>
            <person name="Wang D."/>
            <person name="Mao Y."/>
        </authorList>
    </citation>
    <scope>NUCLEOTIDE SEQUENCE</scope>
    <source>
        <tissue evidence="1">Gametophyte</tissue>
    </source>
</reference>
<name>A0ACC3CEE4_PYRYE</name>
<comment type="caution">
    <text evidence="1">The sequence shown here is derived from an EMBL/GenBank/DDBJ whole genome shotgun (WGS) entry which is preliminary data.</text>
</comment>
<organism evidence="1 2">
    <name type="scientific">Pyropia yezoensis</name>
    <name type="common">Susabi-nori</name>
    <name type="synonym">Porphyra yezoensis</name>
    <dbReference type="NCBI Taxonomy" id="2788"/>
    <lineage>
        <taxon>Eukaryota</taxon>
        <taxon>Rhodophyta</taxon>
        <taxon>Bangiophyceae</taxon>
        <taxon>Bangiales</taxon>
        <taxon>Bangiaceae</taxon>
        <taxon>Pyropia</taxon>
    </lineage>
</organism>
<dbReference type="EMBL" id="CM020620">
    <property type="protein sequence ID" value="KAK1868544.1"/>
    <property type="molecule type" value="Genomic_DNA"/>
</dbReference>
<protein>
    <submittedName>
        <fullName evidence="1">Uncharacterized protein</fullName>
    </submittedName>
</protein>
<proteinExistence type="predicted"/>
<evidence type="ECO:0000313" key="1">
    <source>
        <dbReference type="EMBL" id="KAK1868544.1"/>
    </source>
</evidence>
<dbReference type="Proteomes" id="UP000798662">
    <property type="component" value="Chromosome 3"/>
</dbReference>
<sequence length="193" mass="18709">MALPAAQVPVLTLLARAVRARRALEVGTFTGLSALVWAAAVGPAGTVVTVDAVGDGVARLGAAAWAAAGVDAVIDVVTADGLAELFRRAAAAAGEAGAWDVVYVDAAKGRVGAYYEVGLALVRPGGLVLIDDITWSGRATAAAAAGGGGVAGGGGGGEEAAALRAVAERAAADPRVVTMTVVAGDGLLVALKL</sequence>
<evidence type="ECO:0000313" key="2">
    <source>
        <dbReference type="Proteomes" id="UP000798662"/>
    </source>
</evidence>
<gene>
    <name evidence="1" type="ORF">I4F81_011029</name>
</gene>
<accession>A0ACC3CEE4</accession>